<dbReference type="GO" id="GO:0004803">
    <property type="term" value="F:transposase activity"/>
    <property type="evidence" value="ECO:0007669"/>
    <property type="project" value="InterPro"/>
</dbReference>
<reference evidence="2 3" key="1">
    <citation type="submission" date="2011-04" db="EMBL/GenBank/DDBJ databases">
        <authorList>
            <person name="Muzny D."/>
            <person name="Qin X."/>
            <person name="Deng J."/>
            <person name="Jiang H."/>
            <person name="Liu Y."/>
            <person name="Qu J."/>
            <person name="Song X.-Z."/>
            <person name="Zhang L."/>
            <person name="Thornton R."/>
            <person name="Coyle M."/>
            <person name="Francisco L."/>
            <person name="Jackson L."/>
            <person name="Javaid M."/>
            <person name="Korchina V."/>
            <person name="Kovar C."/>
            <person name="Mata R."/>
            <person name="Mathew T."/>
            <person name="Ngo R."/>
            <person name="Nguyen L."/>
            <person name="Nguyen N."/>
            <person name="Okwuonu G."/>
            <person name="Ongeri F."/>
            <person name="Pham C."/>
            <person name="Simmons D."/>
            <person name="Wilczek-Boney K."/>
            <person name="Hale W."/>
            <person name="Jakkamsetti A."/>
            <person name="Pham P."/>
            <person name="Ruth R."/>
            <person name="San Lucas F."/>
            <person name="Warren J."/>
            <person name="Zhang J."/>
            <person name="Zhao Z."/>
            <person name="Zhou C."/>
            <person name="Zhu D."/>
            <person name="Lee S."/>
            <person name="Bess C."/>
            <person name="Blankenburg K."/>
            <person name="Forbes L."/>
            <person name="Fu Q."/>
            <person name="Gubbala S."/>
            <person name="Hirani K."/>
            <person name="Jayaseelan J.C."/>
            <person name="Lara F."/>
            <person name="Munidasa M."/>
            <person name="Palculict T."/>
            <person name="Patil S."/>
            <person name="Pu L.-L."/>
            <person name="Saada N."/>
            <person name="Tang L."/>
            <person name="Weissenberger G."/>
            <person name="Zhu Y."/>
            <person name="Hemphill L."/>
            <person name="Shang Y."/>
            <person name="Youmans B."/>
            <person name="Ayvaz T."/>
            <person name="Ross M."/>
            <person name="Santibanez J."/>
            <person name="Aqrawi P."/>
            <person name="Gross S."/>
            <person name="Joshi V."/>
            <person name="Fowler G."/>
            <person name="Nazareth L."/>
            <person name="Reid J."/>
            <person name="Worley K."/>
            <person name="Petrosino J."/>
            <person name="Highlander S."/>
            <person name="Gibbs R."/>
        </authorList>
    </citation>
    <scope>NUCLEOTIDE SEQUENCE [LARGE SCALE GENOMIC DNA]</scope>
    <source>
        <strain evidence="2 3">2681</strain>
    </source>
</reference>
<dbReference type="EMBL" id="AFPZ01000094">
    <property type="protein sequence ID" value="EGQ22431.1"/>
    <property type="molecule type" value="Genomic_DNA"/>
</dbReference>
<comment type="caution">
    <text evidence="2">The sequence shown here is derived from an EMBL/GenBank/DDBJ whole genome shotgun (WGS) entry which is preliminary data.</text>
</comment>
<feature type="region of interest" description="Disordered" evidence="1">
    <location>
        <begin position="1"/>
        <end position="21"/>
    </location>
</feature>
<organism evidence="2 3">
    <name type="scientific">Sporosarcina newyorkensis 2681</name>
    <dbReference type="NCBI Taxonomy" id="1027292"/>
    <lineage>
        <taxon>Bacteria</taxon>
        <taxon>Bacillati</taxon>
        <taxon>Bacillota</taxon>
        <taxon>Bacilli</taxon>
        <taxon>Bacillales</taxon>
        <taxon>Caryophanaceae</taxon>
        <taxon>Sporosarcina</taxon>
    </lineage>
</organism>
<accession>F9DVV7</accession>
<sequence length="62" mass="6965">MCKAKPNGKGGRISAGDRGNDVSMNLDSKNHSLFLLYYHLVMAVKYRRKAMDDVISDYAKIT</sequence>
<gene>
    <name evidence="2" type="ORF">HMPREF9372_2938</name>
</gene>
<evidence type="ECO:0000256" key="1">
    <source>
        <dbReference type="SAM" id="MobiDB-lite"/>
    </source>
</evidence>
<dbReference type="InterPro" id="IPR036515">
    <property type="entry name" value="Transposase_17_sf"/>
</dbReference>
<dbReference type="AlphaFoldDB" id="F9DVV7"/>
<dbReference type="SUPFAM" id="SSF143422">
    <property type="entry name" value="Transposase IS200-like"/>
    <property type="match status" value="1"/>
</dbReference>
<proteinExistence type="predicted"/>
<dbReference type="eggNOG" id="COG1943">
    <property type="taxonomic scope" value="Bacteria"/>
</dbReference>
<evidence type="ECO:0000313" key="3">
    <source>
        <dbReference type="Proteomes" id="UP000005316"/>
    </source>
</evidence>
<protein>
    <submittedName>
        <fullName evidence="2">Transposase</fullName>
    </submittedName>
</protein>
<dbReference type="GO" id="GO:0006313">
    <property type="term" value="P:DNA transposition"/>
    <property type="evidence" value="ECO:0007669"/>
    <property type="project" value="InterPro"/>
</dbReference>
<evidence type="ECO:0000313" key="2">
    <source>
        <dbReference type="EMBL" id="EGQ22431.1"/>
    </source>
</evidence>
<dbReference type="GO" id="GO:0003677">
    <property type="term" value="F:DNA binding"/>
    <property type="evidence" value="ECO:0007669"/>
    <property type="project" value="InterPro"/>
</dbReference>
<name>F9DVV7_9BACL</name>
<dbReference type="Proteomes" id="UP000005316">
    <property type="component" value="Unassembled WGS sequence"/>
</dbReference>
<dbReference type="HOGENOM" id="CLU_2901987_0_0_9"/>